<dbReference type="Gene3D" id="1.10.260.40">
    <property type="entry name" value="lambda repressor-like DNA-binding domains"/>
    <property type="match status" value="1"/>
</dbReference>
<name>A0ABT9YQZ7_9STRE</name>
<dbReference type="SMART" id="SM00028">
    <property type="entry name" value="TPR"/>
    <property type="match status" value="3"/>
</dbReference>
<evidence type="ECO:0000256" key="1">
    <source>
        <dbReference type="ARBA" id="ARBA00023125"/>
    </source>
</evidence>
<dbReference type="EMBL" id="JAUSTM010000006">
    <property type="protein sequence ID" value="MDQ0222317.1"/>
    <property type="molecule type" value="Genomic_DNA"/>
</dbReference>
<keyword evidence="1" id="KW-0238">DNA-binding</keyword>
<feature type="domain" description="HTH cro/C1-type" evidence="2">
    <location>
        <begin position="8"/>
        <end position="62"/>
    </location>
</feature>
<dbReference type="RefSeq" id="WP_307121524.1">
    <property type="nucleotide sequence ID" value="NZ_JAUSTM010000006.1"/>
</dbReference>
<gene>
    <name evidence="3" type="ORF">J2S23_000868</name>
</gene>
<sequence length="339" mass="39138">MKTIGDTIKELRLKAGLSQSQLAERLGISNQAVSKWETQFSQPDISLLPDLATLFGVSIDSLFGYTKEKMYARIDSRIASETCLTNSEFAEFEKFLLDEIRDDSSHYDATSTLGYLYFKQSEGLAQKASIYAKKALELSPNSKADLTIINNASRGALYDWDTKNHHELIDYYQKTLRIAPENKRVYAFLLDNLIEDGRLNEAKDYLEESYQKNPDRLNDYYSILITEKETSFSSVKTQYLDLAARYPDDWRVLFSVANSLSQHECYEEAIPIWRAAFETQEKPRYTDYHYAMAQCYLRLGDKANAIKAYQDMLTVLKEDWDYQFGAEVDRIQQKIEALA</sequence>
<dbReference type="InterPro" id="IPR001387">
    <property type="entry name" value="Cro/C1-type_HTH"/>
</dbReference>
<proteinExistence type="predicted"/>
<accession>A0ABT9YQZ7</accession>
<dbReference type="Pfam" id="PF03704">
    <property type="entry name" value="BTAD"/>
    <property type="match status" value="1"/>
</dbReference>
<evidence type="ECO:0000313" key="3">
    <source>
        <dbReference type="EMBL" id="MDQ0222317.1"/>
    </source>
</evidence>
<dbReference type="InterPro" id="IPR010982">
    <property type="entry name" value="Lambda_DNA-bd_dom_sf"/>
</dbReference>
<dbReference type="CDD" id="cd00093">
    <property type="entry name" value="HTH_XRE"/>
    <property type="match status" value="1"/>
</dbReference>
<dbReference type="InterPro" id="IPR019734">
    <property type="entry name" value="TPR_rpt"/>
</dbReference>
<evidence type="ECO:0000259" key="2">
    <source>
        <dbReference type="PROSITE" id="PS50943"/>
    </source>
</evidence>
<organism evidence="3 4">
    <name type="scientific">Streptococcus moroccensis</name>
    <dbReference type="NCBI Taxonomy" id="1451356"/>
    <lineage>
        <taxon>Bacteria</taxon>
        <taxon>Bacillati</taxon>
        <taxon>Bacillota</taxon>
        <taxon>Bacilli</taxon>
        <taxon>Lactobacillales</taxon>
        <taxon>Streptococcaceae</taxon>
        <taxon>Streptococcus</taxon>
    </lineage>
</organism>
<dbReference type="InterPro" id="IPR011990">
    <property type="entry name" value="TPR-like_helical_dom_sf"/>
</dbReference>
<evidence type="ECO:0000313" key="4">
    <source>
        <dbReference type="Proteomes" id="UP001223079"/>
    </source>
</evidence>
<reference evidence="3 4" key="1">
    <citation type="submission" date="2023-07" db="EMBL/GenBank/DDBJ databases">
        <title>Genomic Encyclopedia of Type Strains, Phase IV (KMG-IV): sequencing the most valuable type-strain genomes for metagenomic binning, comparative biology and taxonomic classification.</title>
        <authorList>
            <person name="Goeker M."/>
        </authorList>
    </citation>
    <scope>NUCLEOTIDE SEQUENCE [LARGE SCALE GENOMIC DNA]</scope>
    <source>
        <strain evidence="3 4">DSM 105143</strain>
    </source>
</reference>
<comment type="caution">
    <text evidence="3">The sequence shown here is derived from an EMBL/GenBank/DDBJ whole genome shotgun (WGS) entry which is preliminary data.</text>
</comment>
<dbReference type="Gene3D" id="1.25.40.10">
    <property type="entry name" value="Tetratricopeptide repeat domain"/>
    <property type="match status" value="2"/>
</dbReference>
<dbReference type="SMART" id="SM00530">
    <property type="entry name" value="HTH_XRE"/>
    <property type="match status" value="1"/>
</dbReference>
<protein>
    <submittedName>
        <fullName evidence="3">Transcriptional regulator with XRE-family HTH domain</fullName>
    </submittedName>
</protein>
<keyword evidence="4" id="KW-1185">Reference proteome</keyword>
<dbReference type="PANTHER" id="PTHR46558:SF11">
    <property type="entry name" value="HTH-TYPE TRANSCRIPTIONAL REGULATOR XRE"/>
    <property type="match status" value="1"/>
</dbReference>
<dbReference type="InterPro" id="IPR005158">
    <property type="entry name" value="BTAD"/>
</dbReference>
<dbReference type="PROSITE" id="PS50943">
    <property type="entry name" value="HTH_CROC1"/>
    <property type="match status" value="1"/>
</dbReference>
<dbReference type="PANTHER" id="PTHR46558">
    <property type="entry name" value="TRACRIPTIONAL REGULATORY PROTEIN-RELATED-RELATED"/>
    <property type="match status" value="1"/>
</dbReference>
<dbReference type="Proteomes" id="UP001223079">
    <property type="component" value="Unassembled WGS sequence"/>
</dbReference>
<dbReference type="SUPFAM" id="SSF48452">
    <property type="entry name" value="TPR-like"/>
    <property type="match status" value="1"/>
</dbReference>
<dbReference type="Pfam" id="PF01381">
    <property type="entry name" value="HTH_3"/>
    <property type="match status" value="1"/>
</dbReference>
<dbReference type="SUPFAM" id="SSF47413">
    <property type="entry name" value="lambda repressor-like DNA-binding domains"/>
    <property type="match status" value="1"/>
</dbReference>